<proteinExistence type="inferred from homology"/>
<dbReference type="PRINTS" id="PR00411">
    <property type="entry name" value="PNDRDTASEI"/>
</dbReference>
<comment type="cofactor">
    <cofactor evidence="1">
        <name>FAD</name>
        <dbReference type="ChEBI" id="CHEBI:57692"/>
    </cofactor>
</comment>
<dbReference type="PANTHER" id="PTHR43624:SF2">
    <property type="entry name" value="ELECTRON TRANSFER FLAVOPROTEIN-QUINONE OXIDOREDUCTASE YDIS-RELATED"/>
    <property type="match status" value="1"/>
</dbReference>
<evidence type="ECO:0000313" key="9">
    <source>
        <dbReference type="Proteomes" id="UP000253752"/>
    </source>
</evidence>
<evidence type="ECO:0000256" key="5">
    <source>
        <dbReference type="ARBA" id="ARBA00023002"/>
    </source>
</evidence>
<dbReference type="SUPFAM" id="SSF54373">
    <property type="entry name" value="FAD-linked reductases, C-terminal domain"/>
    <property type="match status" value="1"/>
</dbReference>
<reference evidence="7 10" key="2">
    <citation type="submission" date="2019-11" db="EMBL/GenBank/DDBJ databases">
        <title>Whole genome shotgun sequencing (WGS) data from Adlercreutzia equolifaciens ResAG-91, Eggerthella lenta MRI-F36, MRI-F37, MRI-F40, ResAG-49, ResAG-88, ResAG-121, ResAG-145, and Gordonibacter sp. ResAG-5, ResAG-26, ResAG-43, ResAG-50, ResAG-59.</title>
        <authorList>
            <person name="Stoll D.A."/>
            <person name="Danylec N."/>
            <person name="Franz C.M.A.P."/>
            <person name="Huch M."/>
        </authorList>
    </citation>
    <scope>NUCLEOTIDE SEQUENCE [LARGE SCALE GENOMIC DNA]</scope>
    <source>
        <strain evidence="7 10">ResAG-88</strain>
    </source>
</reference>
<dbReference type="EMBL" id="PPTX01000012">
    <property type="protein sequence ID" value="RDB79136.1"/>
    <property type="molecule type" value="Genomic_DNA"/>
</dbReference>
<accession>A0A369MQU6</accession>
<keyword evidence="5" id="KW-0560">Oxidoreductase</keyword>
<dbReference type="InterPro" id="IPR036188">
    <property type="entry name" value="FAD/NAD-bd_sf"/>
</dbReference>
<dbReference type="Pfam" id="PF26311">
    <property type="entry name" value="ETF-QO_FixC_C"/>
    <property type="match status" value="1"/>
</dbReference>
<keyword evidence="4" id="KW-0274">FAD</keyword>
<dbReference type="InterPro" id="IPR039651">
    <property type="entry name" value="FixC-like"/>
</dbReference>
<organism evidence="8 9">
    <name type="scientific">Eggerthella lenta</name>
    <name type="common">Eubacterium lentum</name>
    <dbReference type="NCBI Taxonomy" id="84112"/>
    <lineage>
        <taxon>Bacteria</taxon>
        <taxon>Bacillati</taxon>
        <taxon>Actinomycetota</taxon>
        <taxon>Coriobacteriia</taxon>
        <taxon>Eggerthellales</taxon>
        <taxon>Eggerthellaceae</taxon>
        <taxon>Eggerthella</taxon>
    </lineage>
</organism>
<reference evidence="8 9" key="1">
    <citation type="journal article" date="2018" name="Elife">
        <title>Discovery and characterization of a prevalent human gut bacterial enzyme sufficient for the inactivation of a family of plant toxins.</title>
        <authorList>
            <person name="Koppel N."/>
            <person name="Bisanz J.E."/>
            <person name="Pandelia M.E."/>
            <person name="Turnbaugh P.J."/>
            <person name="Balskus E.P."/>
        </authorList>
    </citation>
    <scope>NUCLEOTIDE SEQUENCE [LARGE SCALE GENOMIC DNA]</scope>
    <source>
        <strain evidence="8 9">MR1 #12</strain>
    </source>
</reference>
<evidence type="ECO:0000256" key="4">
    <source>
        <dbReference type="ARBA" id="ARBA00022827"/>
    </source>
</evidence>
<dbReference type="SUPFAM" id="SSF51905">
    <property type="entry name" value="FAD/NAD(P)-binding domain"/>
    <property type="match status" value="1"/>
</dbReference>
<name>A0A369MQU6_EGGLN</name>
<evidence type="ECO:0000256" key="2">
    <source>
        <dbReference type="ARBA" id="ARBA00006796"/>
    </source>
</evidence>
<evidence type="ECO:0000256" key="1">
    <source>
        <dbReference type="ARBA" id="ARBA00001974"/>
    </source>
</evidence>
<evidence type="ECO:0000313" key="8">
    <source>
        <dbReference type="EMBL" id="RDB79136.1"/>
    </source>
</evidence>
<keyword evidence="3" id="KW-0285">Flavoprotein</keyword>
<gene>
    <name evidence="8" type="ORF">C1872_08970</name>
    <name evidence="7" type="ORF">GO726_07955</name>
</gene>
<evidence type="ECO:0000259" key="6">
    <source>
        <dbReference type="Pfam" id="PF26311"/>
    </source>
</evidence>
<dbReference type="InterPro" id="IPR059103">
    <property type="entry name" value="FixC-like_C"/>
</dbReference>
<comment type="similarity">
    <text evidence="2">Belongs to the ETF-QO/FixC family.</text>
</comment>
<dbReference type="Pfam" id="PF12831">
    <property type="entry name" value="FAD_oxidored"/>
    <property type="match status" value="1"/>
</dbReference>
<dbReference type="PANTHER" id="PTHR43624">
    <property type="entry name" value="ELECTRON TRANSFER FLAVOPROTEIN-QUINONE OXIDOREDUCTASE YDIS-RELATED"/>
    <property type="match status" value="1"/>
</dbReference>
<dbReference type="GO" id="GO:0016491">
    <property type="term" value="F:oxidoreductase activity"/>
    <property type="evidence" value="ECO:0007669"/>
    <property type="project" value="UniProtKB-KW"/>
</dbReference>
<evidence type="ECO:0000313" key="10">
    <source>
        <dbReference type="Proteomes" id="UP000436429"/>
    </source>
</evidence>
<comment type="caution">
    <text evidence="8">The sequence shown here is derived from an EMBL/GenBank/DDBJ whole genome shotgun (WGS) entry which is preliminary data.</text>
</comment>
<dbReference type="Proteomes" id="UP000436429">
    <property type="component" value="Unassembled WGS sequence"/>
</dbReference>
<dbReference type="EMBL" id="WPOM01000012">
    <property type="protein sequence ID" value="MVN33101.1"/>
    <property type="molecule type" value="Genomic_DNA"/>
</dbReference>
<evidence type="ECO:0000313" key="7">
    <source>
        <dbReference type="EMBL" id="MVN33101.1"/>
    </source>
</evidence>
<dbReference type="Gene3D" id="3.50.50.60">
    <property type="entry name" value="FAD/NAD(P)-binding domain"/>
    <property type="match status" value="1"/>
</dbReference>
<sequence>MRKEREERNVSETDFDIIVVGSGCAGAVAAYTAASAGKSVLVVERGNFAGAKNMTGGRIYSHSLKEVFPDFESEAPLERKITHERIALMDPASQMAVDFTSPELAEEGKDSYSVLRAPFDQWLASKAEDAGAEYICGIAVEELIRDESGRVVGVRAGEDEITAQVTVLAEGVNPILSEKCLGNPRPKPSQMAVGVKQVFELPASQIEDRFLVPQGEGASMLFVGDCTHGKVGGGFLYTNKDSISLGLVATISTAMDASNPHPVYQMLEDFKNHPAVAPIIRGAKVVEHSGHMVPEGGYNMIPKYVFDGCLVAGETAGLCMNMGYQVRGMDFAVASGRMAGEAAVEAIDKGDVSEAGLSSYRTKMEGSFVIQDLKTFSKWPHVMEGWDRMFTEYPVMVKDVFNTMFSVDGKPQKPLMKRMMPIVKQRGLFKLAKEVRGAVKAL</sequence>
<dbReference type="Proteomes" id="UP000253752">
    <property type="component" value="Unassembled WGS sequence"/>
</dbReference>
<evidence type="ECO:0000256" key="3">
    <source>
        <dbReference type="ARBA" id="ARBA00022630"/>
    </source>
</evidence>
<dbReference type="AlphaFoldDB" id="A0A369MQU6"/>
<feature type="domain" description="FixC-like C-terminal" evidence="6">
    <location>
        <begin position="379"/>
        <end position="441"/>
    </location>
</feature>
<protein>
    <submittedName>
        <fullName evidence="8">FAD-dependent oxidoreductase</fullName>
    </submittedName>
</protein>